<name>A0A8H7MI90_9PLEO</name>
<sequence length="769" mass="86331">MPGKKNTPAEWIGGRRRKLIRRNPTNGGPPRSSTLPVLNPGSAAASLVNSVSSVGSEHVKERQSEDSYDQQQRENRQKAEGVEGKMSFYPQSGAVNAPSASLVEDPATSSLKRTATDGKKKQGLFGTRKLKALDRPNNSPHTPVVTSPLPVTTPSKAAQFFGLESKPKVIESPRRGYFHDDAITGDDDALVRPMLQKKYSLPLLTRFKAGAERQTRFKEEDVEPDLPKSTKAGKANTNKGLRMLIPDFASPRRAPIQQATAATTRFDLNENDDDVGYSSGGRLQEPRYRIPAAPRPVPAAPKRRVSKNPKPLQRMSPITEASFEELRPAYRQNEDTTELGVISEYEYDDTPYSGPVLPRSQNESELTPHGAFKLDEDDLSPTDAFYVEDVTDEEDCTVHPGTKVKRVHWQRPFELYTRSPLQSIEDDFLDATEEEMRLEARRMTLARVEAEKQAMDAEIAALKHEHKRMKHEFGGNESGDRESVQPKSEPNECSDEEDRDPVSLRSSIDLDEEPTVHEAEVMTFTRILPGMVKLVDIPPRTKKPVVYVGNNPPIPEKLINIGHEKKHVVSPSKDENTLPASPVVTHHHHEDPDRASKLKKPKMTREESQLLVQNWISNYNSTEQRPISTRVDPDVLADQETPPAPFPKSDEALPTPPIKPRSDSLALPKQFQKHQCINNGHIFHPVDLKHIPDIAVVNSLEVRPYLQTYTGVKQHVKIPVLCEKCCEDCDENVWECEIAVCRMAVCQSCAEDMEAEWQERAVSGWKYKR</sequence>
<comment type="caution">
    <text evidence="2">The sequence shown here is derived from an EMBL/GenBank/DDBJ whole genome shotgun (WGS) entry which is preliminary data.</text>
</comment>
<feature type="region of interest" description="Disordered" evidence="1">
    <location>
        <begin position="635"/>
        <end position="664"/>
    </location>
</feature>
<evidence type="ECO:0000313" key="2">
    <source>
        <dbReference type="EMBL" id="KAF9697314.1"/>
    </source>
</evidence>
<feature type="compositionally biased region" description="Basic and acidic residues" evidence="1">
    <location>
        <begin position="471"/>
        <end position="484"/>
    </location>
</feature>
<reference evidence="2" key="2">
    <citation type="submission" date="2020-09" db="EMBL/GenBank/DDBJ databases">
        <title>Reference genome assembly for Australian Ascochyta lentis isolate Al4.</title>
        <authorList>
            <person name="Lee R.C."/>
            <person name="Farfan-Caceres L.M."/>
            <person name="Debler J.W."/>
            <person name="Williams A.H."/>
            <person name="Henares B.M."/>
        </authorList>
    </citation>
    <scope>NUCLEOTIDE SEQUENCE</scope>
    <source>
        <strain evidence="2">Al4</strain>
    </source>
</reference>
<proteinExistence type="predicted"/>
<evidence type="ECO:0000256" key="1">
    <source>
        <dbReference type="SAM" id="MobiDB-lite"/>
    </source>
</evidence>
<dbReference type="OrthoDB" id="3790861at2759"/>
<protein>
    <submittedName>
        <fullName evidence="2">Uncharacterized protein</fullName>
    </submittedName>
</protein>
<organism evidence="2 3">
    <name type="scientific">Ascochyta lentis</name>
    <dbReference type="NCBI Taxonomy" id="205686"/>
    <lineage>
        <taxon>Eukaryota</taxon>
        <taxon>Fungi</taxon>
        <taxon>Dikarya</taxon>
        <taxon>Ascomycota</taxon>
        <taxon>Pezizomycotina</taxon>
        <taxon>Dothideomycetes</taxon>
        <taxon>Pleosporomycetidae</taxon>
        <taxon>Pleosporales</taxon>
        <taxon>Pleosporineae</taxon>
        <taxon>Didymellaceae</taxon>
        <taxon>Ascochyta</taxon>
    </lineage>
</organism>
<feature type="compositionally biased region" description="Polar residues" evidence="1">
    <location>
        <begin position="23"/>
        <end position="36"/>
    </location>
</feature>
<dbReference type="AlphaFoldDB" id="A0A8H7MI90"/>
<feature type="compositionally biased region" description="Basic and acidic residues" evidence="1">
    <location>
        <begin position="57"/>
        <end position="83"/>
    </location>
</feature>
<feature type="region of interest" description="Disordered" evidence="1">
    <location>
        <begin position="466"/>
        <end position="511"/>
    </location>
</feature>
<keyword evidence="3" id="KW-1185">Reference proteome</keyword>
<accession>A0A8H7MI90</accession>
<feature type="region of interest" description="Disordered" evidence="1">
    <location>
        <begin position="1"/>
        <end position="152"/>
    </location>
</feature>
<feature type="compositionally biased region" description="Low complexity" evidence="1">
    <location>
        <begin position="139"/>
        <end position="152"/>
    </location>
</feature>
<evidence type="ECO:0000313" key="3">
    <source>
        <dbReference type="Proteomes" id="UP000651452"/>
    </source>
</evidence>
<dbReference type="Proteomes" id="UP000651452">
    <property type="component" value="Unassembled WGS sequence"/>
</dbReference>
<feature type="compositionally biased region" description="Low complexity" evidence="1">
    <location>
        <begin position="42"/>
        <end position="56"/>
    </location>
</feature>
<dbReference type="EMBL" id="RZGK01000008">
    <property type="protein sequence ID" value="KAF9697314.1"/>
    <property type="molecule type" value="Genomic_DNA"/>
</dbReference>
<feature type="region of interest" description="Disordered" evidence="1">
    <location>
        <begin position="215"/>
        <end position="234"/>
    </location>
</feature>
<feature type="region of interest" description="Disordered" evidence="1">
    <location>
        <begin position="570"/>
        <end position="604"/>
    </location>
</feature>
<feature type="region of interest" description="Disordered" evidence="1">
    <location>
        <begin position="292"/>
        <end position="313"/>
    </location>
</feature>
<gene>
    <name evidence="2" type="ORF">EKO04_004739</name>
</gene>
<reference evidence="2" key="1">
    <citation type="submission" date="2018-12" db="EMBL/GenBank/DDBJ databases">
        <authorList>
            <person name="Syme R.A."/>
            <person name="Farfan-Caceres L."/>
            <person name="Lichtenzveig J."/>
        </authorList>
    </citation>
    <scope>NUCLEOTIDE SEQUENCE</scope>
    <source>
        <strain evidence="2">Al4</strain>
    </source>
</reference>